<name>A0A117I4U3_9MYCO</name>
<evidence type="ECO:0000313" key="2">
    <source>
        <dbReference type="Proteomes" id="UP000069620"/>
    </source>
</evidence>
<dbReference type="AlphaFoldDB" id="A0A117I4U3"/>
<reference evidence="2" key="1">
    <citation type="journal article" date="2016" name="Genome Announc.">
        <title>Draft Genome Sequences of Five Rapidly Growing Mycobacterium Species, M. thermoresistibile, M. fortuitum subsp. acetamidolyticum, M. canariasense, M. brisbanense, and M. novocastrense.</title>
        <authorList>
            <person name="Katahira K."/>
            <person name="Ogura Y."/>
            <person name="Gotoh Y."/>
            <person name="Hayashi T."/>
        </authorList>
    </citation>
    <scope>NUCLEOTIDE SEQUENCE [LARGE SCALE GENOMIC DNA]</scope>
    <source>
        <strain evidence="2">JCM15654</strain>
    </source>
</reference>
<comment type="caution">
    <text evidence="1">The sequence shown here is derived from an EMBL/GenBank/DDBJ whole genome shotgun (WGS) entry which is preliminary data.</text>
</comment>
<keyword evidence="2" id="KW-1185">Reference proteome</keyword>
<sequence>MSGTLWVALTMAVVGAVVLTYQHRRHVARVQRDRAALFEHATDVLEQCRVVPRGLEFPLLYGRFGDRDVRVEPVVDALALRTVPVLRLIVTVRERMPGQPSLSVLSNETGNEFYSGHRDLPRWRDPAWPKWVSVACDPDGVDRELVEAAVGLVTEDAEVKQVLVTERGVRCVVRGAQANSTAYRVTRRADLSGARVTAEDLRKAVTMIDGLCDRAVGLNPRRPVAVSEAESL</sequence>
<organism evidence="1 2">
    <name type="scientific">Mycolicibacterium brisbanense</name>
    <dbReference type="NCBI Taxonomy" id="146020"/>
    <lineage>
        <taxon>Bacteria</taxon>
        <taxon>Bacillati</taxon>
        <taxon>Actinomycetota</taxon>
        <taxon>Actinomycetes</taxon>
        <taxon>Mycobacteriales</taxon>
        <taxon>Mycobacteriaceae</taxon>
        <taxon>Mycolicibacterium</taxon>
    </lineage>
</organism>
<reference evidence="2" key="2">
    <citation type="submission" date="2016-02" db="EMBL/GenBank/DDBJ databases">
        <title>Draft genome sequence of five rapidly growing Mycobacterium species.</title>
        <authorList>
            <person name="Katahira K."/>
            <person name="Gotou Y."/>
            <person name="Iida K."/>
            <person name="Ogura Y."/>
            <person name="Hayashi T."/>
        </authorList>
    </citation>
    <scope>NUCLEOTIDE SEQUENCE [LARGE SCALE GENOMIC DNA]</scope>
    <source>
        <strain evidence="2">JCM15654</strain>
    </source>
</reference>
<accession>A0A117I4U3</accession>
<protein>
    <submittedName>
        <fullName evidence="1">Uncharacterized protein</fullName>
    </submittedName>
</protein>
<dbReference type="Proteomes" id="UP000069620">
    <property type="component" value="Unassembled WGS sequence"/>
</dbReference>
<dbReference type="RefSeq" id="WP_062828372.1">
    <property type="nucleotide sequence ID" value="NZ_BCSX01000019.1"/>
</dbReference>
<dbReference type="STRING" id="146020.RMCB_1608"/>
<evidence type="ECO:0000313" key="1">
    <source>
        <dbReference type="EMBL" id="GAS87512.1"/>
    </source>
</evidence>
<dbReference type="OrthoDB" id="4619095at2"/>
<dbReference type="EMBL" id="BCSX01000019">
    <property type="protein sequence ID" value="GAS87512.1"/>
    <property type="molecule type" value="Genomic_DNA"/>
</dbReference>
<gene>
    <name evidence="1" type="ORF">RMCB_1608</name>
</gene>
<proteinExistence type="predicted"/>